<gene>
    <name evidence="2" type="ORF">BCO9919_07258</name>
</gene>
<name>A0A6J5JXL6_9BURK</name>
<evidence type="ECO:0000313" key="3">
    <source>
        <dbReference type="Proteomes" id="UP000494322"/>
    </source>
</evidence>
<dbReference type="AlphaFoldDB" id="A0A6J5JXL6"/>
<organism evidence="2 3">
    <name type="scientific">Burkholderia cenocepacia</name>
    <dbReference type="NCBI Taxonomy" id="95486"/>
    <lineage>
        <taxon>Bacteria</taxon>
        <taxon>Pseudomonadati</taxon>
        <taxon>Pseudomonadota</taxon>
        <taxon>Betaproteobacteria</taxon>
        <taxon>Burkholderiales</taxon>
        <taxon>Burkholderiaceae</taxon>
        <taxon>Burkholderia</taxon>
        <taxon>Burkholderia cepacia complex</taxon>
    </lineage>
</organism>
<keyword evidence="1" id="KW-0732">Signal</keyword>
<evidence type="ECO:0008006" key="4">
    <source>
        <dbReference type="Google" id="ProtNLM"/>
    </source>
</evidence>
<proteinExistence type="predicted"/>
<evidence type="ECO:0000313" key="2">
    <source>
        <dbReference type="EMBL" id="CAB3975907.1"/>
    </source>
</evidence>
<sequence>MNRNSAATLAKLAVVSAAAIITCTAHAASAALPQSCETVARFLDSCAADLKLLNYEMGGDKLSGPSGGELRSMMRTVVQKKGAALADQACTAGATKAYGNFANLMTAASLARYEFSNRCQATMVGVMMVAKRAENAAETATAAKAANANSDAASENAIADHRASTAVQWAHAAKDRGLDTDQASESARQKLPNVSASCPDIKLIKQTPVDFNSPVYKPTIIFASKQCGYAVSYWPADRDVQITFDSSEIDGWIGYCSTKATGMTTTCTENHG</sequence>
<feature type="chain" id="PRO_5027102281" description="Lipoprotein" evidence="1">
    <location>
        <begin position="28"/>
        <end position="272"/>
    </location>
</feature>
<dbReference type="RefSeq" id="WP_175241043.1">
    <property type="nucleotide sequence ID" value="NZ_CABWIK020000096.1"/>
</dbReference>
<dbReference type="EMBL" id="CABWIK020000096">
    <property type="protein sequence ID" value="CAB3975907.1"/>
    <property type="molecule type" value="Genomic_DNA"/>
</dbReference>
<evidence type="ECO:0000256" key="1">
    <source>
        <dbReference type="SAM" id="SignalP"/>
    </source>
</evidence>
<dbReference type="Proteomes" id="UP000494322">
    <property type="component" value="Unassembled WGS sequence"/>
</dbReference>
<feature type="signal peptide" evidence="1">
    <location>
        <begin position="1"/>
        <end position="27"/>
    </location>
</feature>
<accession>A0A6J5JXL6</accession>
<reference evidence="2 3" key="1">
    <citation type="submission" date="2020-04" db="EMBL/GenBank/DDBJ databases">
        <authorList>
            <person name="Depoorter E."/>
        </authorList>
    </citation>
    <scope>NUCLEOTIDE SEQUENCE [LARGE SCALE GENOMIC DNA]</scope>
    <source>
        <strain evidence="2 3">BCC0132</strain>
    </source>
</reference>
<protein>
    <recommendedName>
        <fullName evidence="4">Lipoprotein</fullName>
    </recommendedName>
</protein>